<comment type="caution">
    <text evidence="2">The sequence shown here is derived from an EMBL/GenBank/DDBJ whole genome shotgun (WGS) entry which is preliminary data.</text>
</comment>
<name>A0A835CRP1_APHGI</name>
<keyword evidence="3" id="KW-1185">Reference proteome</keyword>
<evidence type="ECO:0000313" key="2">
    <source>
        <dbReference type="EMBL" id="KAF7990425.1"/>
    </source>
</evidence>
<dbReference type="EMBL" id="JACMRX010000004">
    <property type="protein sequence ID" value="KAF7990425.1"/>
    <property type="molecule type" value="Genomic_DNA"/>
</dbReference>
<dbReference type="AlphaFoldDB" id="A0A835CRP1"/>
<keyword evidence="1" id="KW-1133">Transmembrane helix</keyword>
<evidence type="ECO:0000256" key="1">
    <source>
        <dbReference type="SAM" id="Phobius"/>
    </source>
</evidence>
<dbReference type="OrthoDB" id="7696742at2759"/>
<feature type="transmembrane region" description="Helical" evidence="1">
    <location>
        <begin position="38"/>
        <end position="62"/>
    </location>
</feature>
<reference evidence="2 3" key="1">
    <citation type="submission" date="2020-08" db="EMBL/GenBank/DDBJ databases">
        <title>Aphidius gifuensis genome sequencing and assembly.</title>
        <authorList>
            <person name="Du Z."/>
        </authorList>
    </citation>
    <scope>NUCLEOTIDE SEQUENCE [LARGE SCALE GENOMIC DNA]</scope>
    <source>
        <strain evidence="2">YNYX2018</strain>
        <tissue evidence="2">Adults</tissue>
    </source>
</reference>
<dbReference type="Proteomes" id="UP000639338">
    <property type="component" value="Unassembled WGS sequence"/>
</dbReference>
<evidence type="ECO:0000313" key="3">
    <source>
        <dbReference type="Proteomes" id="UP000639338"/>
    </source>
</evidence>
<keyword evidence="1" id="KW-0812">Transmembrane</keyword>
<gene>
    <name evidence="2" type="ORF">HCN44_000230</name>
</gene>
<accession>A0A835CRP1</accession>
<keyword evidence="1" id="KW-0472">Membrane</keyword>
<organism evidence="2 3">
    <name type="scientific">Aphidius gifuensis</name>
    <name type="common">Parasitoid wasp</name>
    <dbReference type="NCBI Taxonomy" id="684658"/>
    <lineage>
        <taxon>Eukaryota</taxon>
        <taxon>Metazoa</taxon>
        <taxon>Ecdysozoa</taxon>
        <taxon>Arthropoda</taxon>
        <taxon>Hexapoda</taxon>
        <taxon>Insecta</taxon>
        <taxon>Pterygota</taxon>
        <taxon>Neoptera</taxon>
        <taxon>Endopterygota</taxon>
        <taxon>Hymenoptera</taxon>
        <taxon>Apocrita</taxon>
        <taxon>Ichneumonoidea</taxon>
        <taxon>Braconidae</taxon>
        <taxon>Aphidiinae</taxon>
        <taxon>Aphidius</taxon>
    </lineage>
</organism>
<sequence length="118" mass="13297">MDLLTTKNLNMTSKNIVADAFNSSTTTMSPFTSEEEDAIVTLVVVVVGIIVAIIILFSLAIFMDCRQQKRDLLTRKQIRLKISQRRKNKNDDHKSFAKDMCPNSVTNFGSTRISDEIV</sequence>
<proteinExistence type="predicted"/>
<protein>
    <submittedName>
        <fullName evidence="2">Uncharacterized protein</fullName>
    </submittedName>
</protein>